<dbReference type="Gene3D" id="2.60.40.1460">
    <property type="entry name" value="Integrin domains. Chain A, domain 2"/>
    <property type="match status" value="1"/>
</dbReference>
<dbReference type="EMBL" id="JAWDJR010000001">
    <property type="protein sequence ID" value="KAK9981897.1"/>
    <property type="molecule type" value="Genomic_DNA"/>
</dbReference>
<proteinExistence type="predicted"/>
<protein>
    <submittedName>
        <fullName evidence="5">Uncharacterized protein</fullName>
    </submittedName>
</protein>
<evidence type="ECO:0000256" key="3">
    <source>
        <dbReference type="ARBA" id="ARBA00023136"/>
    </source>
</evidence>
<gene>
    <name evidence="5" type="ORF">ABG768_001420</name>
</gene>
<keyword evidence="3" id="KW-0472">Membrane</keyword>
<name>A0AAW2B7V4_CULAL</name>
<dbReference type="SUPFAM" id="SSF69179">
    <property type="entry name" value="Integrin domains"/>
    <property type="match status" value="1"/>
</dbReference>
<dbReference type="GO" id="GO:0007229">
    <property type="term" value="P:integrin-mediated signaling pathway"/>
    <property type="evidence" value="ECO:0007669"/>
    <property type="project" value="UniProtKB-KW"/>
</dbReference>
<dbReference type="AlphaFoldDB" id="A0AAW2B7V4"/>
<keyword evidence="4" id="KW-0325">Glycoprotein</keyword>
<evidence type="ECO:0000256" key="2">
    <source>
        <dbReference type="ARBA" id="ARBA00023037"/>
    </source>
</evidence>
<comment type="caution">
    <text evidence="5">The sequence shown here is derived from an EMBL/GenBank/DDBJ whole genome shotgun (WGS) entry which is preliminary data.</text>
</comment>
<sequence length="82" mass="9324">MRGINRGFFVQSDSSSRTLQQFVLLDSGISCFGFPIFMKRCTTDTVSPLKIQINFSQTEMFSESSMAILDIHSRTKEYVEVS</sequence>
<keyword evidence="2" id="KW-0401">Integrin</keyword>
<evidence type="ECO:0000313" key="6">
    <source>
        <dbReference type="Proteomes" id="UP001479290"/>
    </source>
</evidence>
<evidence type="ECO:0000256" key="4">
    <source>
        <dbReference type="ARBA" id="ARBA00023180"/>
    </source>
</evidence>
<accession>A0AAW2B7V4</accession>
<evidence type="ECO:0000313" key="5">
    <source>
        <dbReference type="EMBL" id="KAK9981897.1"/>
    </source>
</evidence>
<dbReference type="Proteomes" id="UP001479290">
    <property type="component" value="Unassembled WGS sequence"/>
</dbReference>
<keyword evidence="6" id="KW-1185">Reference proteome</keyword>
<reference evidence="5 6" key="1">
    <citation type="submission" date="2024-05" db="EMBL/GenBank/DDBJ databases">
        <title>A high-quality chromosomal-level genome assembly of Topmouth culter (Culter alburnus).</title>
        <authorList>
            <person name="Zhao H."/>
        </authorList>
    </citation>
    <scope>NUCLEOTIDE SEQUENCE [LARGE SCALE GENOMIC DNA]</scope>
    <source>
        <strain evidence="5">CATC2023</strain>
        <tissue evidence="5">Muscle</tissue>
    </source>
</reference>
<dbReference type="InterPro" id="IPR032695">
    <property type="entry name" value="Integrin_dom_sf"/>
</dbReference>
<dbReference type="GO" id="GO:0016020">
    <property type="term" value="C:membrane"/>
    <property type="evidence" value="ECO:0007669"/>
    <property type="project" value="UniProtKB-SubCell"/>
</dbReference>
<evidence type="ECO:0000256" key="1">
    <source>
        <dbReference type="ARBA" id="ARBA00004479"/>
    </source>
</evidence>
<organism evidence="5 6">
    <name type="scientific">Culter alburnus</name>
    <name type="common">Topmouth culter</name>
    <dbReference type="NCBI Taxonomy" id="194366"/>
    <lineage>
        <taxon>Eukaryota</taxon>
        <taxon>Metazoa</taxon>
        <taxon>Chordata</taxon>
        <taxon>Craniata</taxon>
        <taxon>Vertebrata</taxon>
        <taxon>Euteleostomi</taxon>
        <taxon>Actinopterygii</taxon>
        <taxon>Neopterygii</taxon>
        <taxon>Teleostei</taxon>
        <taxon>Ostariophysi</taxon>
        <taxon>Cypriniformes</taxon>
        <taxon>Xenocyprididae</taxon>
        <taxon>Xenocypridinae</taxon>
        <taxon>Culter</taxon>
    </lineage>
</organism>
<comment type="subcellular location">
    <subcellularLocation>
        <location evidence="1">Membrane</location>
        <topology evidence="1">Single-pass type I membrane protein</topology>
    </subcellularLocation>
</comment>